<dbReference type="Proteomes" id="UP001150581">
    <property type="component" value="Unassembled WGS sequence"/>
</dbReference>
<name>A0ACC1IWZ7_9FUNG</name>
<accession>A0ACC1IWZ7</accession>
<evidence type="ECO:0000313" key="2">
    <source>
        <dbReference type="Proteomes" id="UP001150581"/>
    </source>
</evidence>
<protein>
    <submittedName>
        <fullName evidence="1">Uncharacterized protein</fullName>
    </submittedName>
</protein>
<proteinExistence type="predicted"/>
<sequence>MHCGGCSGAVKKALIKSGESEDNINIEMGAQSVTVTTTKPLEEVVETIRKTGKKILTVNGETYEPVVGKAADAEAAQAVAAVDGEVAAAAAPAA</sequence>
<comment type="caution">
    <text evidence="1">The sequence shown here is derived from an EMBL/GenBank/DDBJ whole genome shotgun (WGS) entry which is preliminary data.</text>
</comment>
<dbReference type="EMBL" id="JANBPG010000003">
    <property type="protein sequence ID" value="KAJ1902280.1"/>
    <property type="molecule type" value="Genomic_DNA"/>
</dbReference>
<reference evidence="1" key="1">
    <citation type="submission" date="2022-07" db="EMBL/GenBank/DDBJ databases">
        <title>Phylogenomic reconstructions and comparative analyses of Kickxellomycotina fungi.</title>
        <authorList>
            <person name="Reynolds N.K."/>
            <person name="Stajich J.E."/>
            <person name="Barry K."/>
            <person name="Grigoriev I.V."/>
            <person name="Crous P."/>
            <person name="Smith M.E."/>
        </authorList>
    </citation>
    <scope>NUCLEOTIDE SEQUENCE</scope>
    <source>
        <strain evidence="1">Benny 63K</strain>
    </source>
</reference>
<gene>
    <name evidence="1" type="ORF">LPJ66_000167</name>
</gene>
<keyword evidence="2" id="KW-1185">Reference proteome</keyword>
<evidence type="ECO:0000313" key="1">
    <source>
        <dbReference type="EMBL" id="KAJ1902280.1"/>
    </source>
</evidence>
<organism evidence="1 2">
    <name type="scientific">Kickxella alabastrina</name>
    <dbReference type="NCBI Taxonomy" id="61397"/>
    <lineage>
        <taxon>Eukaryota</taxon>
        <taxon>Fungi</taxon>
        <taxon>Fungi incertae sedis</taxon>
        <taxon>Zoopagomycota</taxon>
        <taxon>Kickxellomycotina</taxon>
        <taxon>Kickxellomycetes</taxon>
        <taxon>Kickxellales</taxon>
        <taxon>Kickxellaceae</taxon>
        <taxon>Kickxella</taxon>
    </lineage>
</organism>